<dbReference type="Proteomes" id="UP001305647">
    <property type="component" value="Unassembled WGS sequence"/>
</dbReference>
<reference evidence="2" key="2">
    <citation type="submission" date="2023-05" db="EMBL/GenBank/DDBJ databases">
        <authorList>
            <consortium name="Lawrence Berkeley National Laboratory"/>
            <person name="Steindorff A."/>
            <person name="Hensen N."/>
            <person name="Bonometti L."/>
            <person name="Westerberg I."/>
            <person name="Brannstrom I.O."/>
            <person name="Guillou S."/>
            <person name="Cros-Aarteil S."/>
            <person name="Calhoun S."/>
            <person name="Haridas S."/>
            <person name="Kuo A."/>
            <person name="Mondo S."/>
            <person name="Pangilinan J."/>
            <person name="Riley R."/>
            <person name="Labutti K."/>
            <person name="Andreopoulos B."/>
            <person name="Lipzen A."/>
            <person name="Chen C."/>
            <person name="Yanf M."/>
            <person name="Daum C."/>
            <person name="Ng V."/>
            <person name="Clum A."/>
            <person name="Ohm R."/>
            <person name="Martin F."/>
            <person name="Silar P."/>
            <person name="Natvig D."/>
            <person name="Lalanne C."/>
            <person name="Gautier V."/>
            <person name="Ament-Velasquez S.L."/>
            <person name="Kruys A."/>
            <person name="Hutchinson M.I."/>
            <person name="Powell A.J."/>
            <person name="Barry K."/>
            <person name="Miller A.N."/>
            <person name="Grigoriev I.V."/>
            <person name="Debuchy R."/>
            <person name="Gladieux P."/>
            <person name="Thoren M.H."/>
            <person name="Johannesson H."/>
        </authorList>
    </citation>
    <scope>NUCLEOTIDE SEQUENCE</scope>
    <source>
        <strain evidence="2">CBS 757.83</strain>
    </source>
</reference>
<sequence>MVVTSLNSTDPMSLEGSLLLVIAPLKPGIALYFSYLYLDSPVTWYLRTSCPTIAAVLPKERALQFHFFLFLSAFDVFHCFTLALISARW</sequence>
<keyword evidence="1" id="KW-1133">Transmembrane helix</keyword>
<reference evidence="2" key="1">
    <citation type="journal article" date="2023" name="Mol. Phylogenet. Evol.">
        <title>Genome-scale phylogeny and comparative genomics of the fungal order Sordariales.</title>
        <authorList>
            <person name="Hensen N."/>
            <person name="Bonometti L."/>
            <person name="Westerberg I."/>
            <person name="Brannstrom I.O."/>
            <person name="Guillou S."/>
            <person name="Cros-Aarteil S."/>
            <person name="Calhoun S."/>
            <person name="Haridas S."/>
            <person name="Kuo A."/>
            <person name="Mondo S."/>
            <person name="Pangilinan J."/>
            <person name="Riley R."/>
            <person name="LaButti K."/>
            <person name="Andreopoulos B."/>
            <person name="Lipzen A."/>
            <person name="Chen C."/>
            <person name="Yan M."/>
            <person name="Daum C."/>
            <person name="Ng V."/>
            <person name="Clum A."/>
            <person name="Steindorff A."/>
            <person name="Ohm R.A."/>
            <person name="Martin F."/>
            <person name="Silar P."/>
            <person name="Natvig D.O."/>
            <person name="Lalanne C."/>
            <person name="Gautier V."/>
            <person name="Ament-Velasquez S.L."/>
            <person name="Kruys A."/>
            <person name="Hutchinson M.I."/>
            <person name="Powell A.J."/>
            <person name="Barry K."/>
            <person name="Miller A.N."/>
            <person name="Grigoriev I.V."/>
            <person name="Debuchy R."/>
            <person name="Gladieux P."/>
            <person name="Hiltunen Thoren M."/>
            <person name="Johannesson H."/>
        </authorList>
    </citation>
    <scope>NUCLEOTIDE SEQUENCE</scope>
    <source>
        <strain evidence="2">CBS 757.83</strain>
    </source>
</reference>
<keyword evidence="3" id="KW-1185">Reference proteome</keyword>
<comment type="caution">
    <text evidence="2">The sequence shown here is derived from an EMBL/GenBank/DDBJ whole genome shotgun (WGS) entry which is preliminary data.</text>
</comment>
<accession>A0AAN6Q211</accession>
<feature type="transmembrane region" description="Helical" evidence="1">
    <location>
        <begin position="65"/>
        <end position="85"/>
    </location>
</feature>
<proteinExistence type="predicted"/>
<gene>
    <name evidence="2" type="ORF">N658DRAFT_105601</name>
</gene>
<name>A0AAN6Q211_9PEZI</name>
<protein>
    <submittedName>
        <fullName evidence="2">Uncharacterized protein</fullName>
    </submittedName>
</protein>
<evidence type="ECO:0000256" key="1">
    <source>
        <dbReference type="SAM" id="Phobius"/>
    </source>
</evidence>
<organism evidence="2 3">
    <name type="scientific">Parathielavia hyrcaniae</name>
    <dbReference type="NCBI Taxonomy" id="113614"/>
    <lineage>
        <taxon>Eukaryota</taxon>
        <taxon>Fungi</taxon>
        <taxon>Dikarya</taxon>
        <taxon>Ascomycota</taxon>
        <taxon>Pezizomycotina</taxon>
        <taxon>Sordariomycetes</taxon>
        <taxon>Sordariomycetidae</taxon>
        <taxon>Sordariales</taxon>
        <taxon>Chaetomiaceae</taxon>
        <taxon>Parathielavia</taxon>
    </lineage>
</organism>
<feature type="transmembrane region" description="Helical" evidence="1">
    <location>
        <begin position="18"/>
        <end position="38"/>
    </location>
</feature>
<dbReference type="EMBL" id="MU863642">
    <property type="protein sequence ID" value="KAK4100265.1"/>
    <property type="molecule type" value="Genomic_DNA"/>
</dbReference>
<keyword evidence="1" id="KW-0472">Membrane</keyword>
<dbReference type="AlphaFoldDB" id="A0AAN6Q211"/>
<keyword evidence="1" id="KW-0812">Transmembrane</keyword>
<evidence type="ECO:0000313" key="2">
    <source>
        <dbReference type="EMBL" id="KAK4100265.1"/>
    </source>
</evidence>
<evidence type="ECO:0000313" key="3">
    <source>
        <dbReference type="Proteomes" id="UP001305647"/>
    </source>
</evidence>